<dbReference type="AlphaFoldDB" id="A0A9Q1KHG2"/>
<gene>
    <name evidence="7" type="ORF">Cgig2_017037</name>
</gene>
<evidence type="ECO:0000256" key="3">
    <source>
        <dbReference type="ARBA" id="ARBA00023306"/>
    </source>
</evidence>
<dbReference type="Proteomes" id="UP001153076">
    <property type="component" value="Unassembled WGS sequence"/>
</dbReference>
<keyword evidence="8" id="KW-1185">Reference proteome</keyword>
<evidence type="ECO:0000256" key="5">
    <source>
        <dbReference type="SAM" id="MobiDB-lite"/>
    </source>
</evidence>
<organism evidence="7 8">
    <name type="scientific">Carnegiea gigantea</name>
    <dbReference type="NCBI Taxonomy" id="171969"/>
    <lineage>
        <taxon>Eukaryota</taxon>
        <taxon>Viridiplantae</taxon>
        <taxon>Streptophyta</taxon>
        <taxon>Embryophyta</taxon>
        <taxon>Tracheophyta</taxon>
        <taxon>Spermatophyta</taxon>
        <taxon>Magnoliopsida</taxon>
        <taxon>eudicotyledons</taxon>
        <taxon>Gunneridae</taxon>
        <taxon>Pentapetalae</taxon>
        <taxon>Caryophyllales</taxon>
        <taxon>Cactineae</taxon>
        <taxon>Cactaceae</taxon>
        <taxon>Cactoideae</taxon>
        <taxon>Echinocereeae</taxon>
        <taxon>Carnegiea</taxon>
    </lineage>
</organism>
<name>A0A9Q1KHG2_9CARY</name>
<keyword evidence="3" id="KW-0131">Cell cycle</keyword>
<proteinExistence type="inferred from homology"/>
<comment type="caution">
    <text evidence="7">The sequence shown here is derived from an EMBL/GenBank/DDBJ whole genome shotgun (WGS) entry which is preliminary data.</text>
</comment>
<dbReference type="GO" id="GO:0016538">
    <property type="term" value="F:cyclin-dependent protein serine/threonine kinase regulator activity"/>
    <property type="evidence" value="ECO:0007669"/>
    <property type="project" value="InterPro"/>
</dbReference>
<dbReference type="Pfam" id="PF00134">
    <property type="entry name" value="Cyclin_N"/>
    <property type="match status" value="1"/>
</dbReference>
<dbReference type="SUPFAM" id="SSF47954">
    <property type="entry name" value="Cyclin-like"/>
    <property type="match status" value="2"/>
</dbReference>
<feature type="region of interest" description="Disordered" evidence="5">
    <location>
        <begin position="300"/>
        <end position="351"/>
    </location>
</feature>
<accession>A0A9Q1KHG2</accession>
<dbReference type="InterPro" id="IPR013763">
    <property type="entry name" value="Cyclin-like_dom"/>
</dbReference>
<keyword evidence="1" id="KW-0132">Cell division</keyword>
<dbReference type="FunFam" id="1.10.472.10:FF:000063">
    <property type="entry name" value="cyclin-H1-1"/>
    <property type="match status" value="1"/>
</dbReference>
<dbReference type="CDD" id="cd20586">
    <property type="entry name" value="CYCLIN_AcCycH_rpt2"/>
    <property type="match status" value="1"/>
</dbReference>
<dbReference type="CDD" id="cd20585">
    <property type="entry name" value="CYCLIN_AcCycH_rpt1"/>
    <property type="match status" value="1"/>
</dbReference>
<evidence type="ECO:0000313" key="7">
    <source>
        <dbReference type="EMBL" id="KAJ8443554.1"/>
    </source>
</evidence>
<feature type="domain" description="Cyclin-like" evidence="6">
    <location>
        <begin position="87"/>
        <end position="168"/>
    </location>
</feature>
<dbReference type="SMART" id="SM00385">
    <property type="entry name" value="CYCLIN"/>
    <property type="match status" value="1"/>
</dbReference>
<reference evidence="7" key="1">
    <citation type="submission" date="2022-04" db="EMBL/GenBank/DDBJ databases">
        <title>Carnegiea gigantea Genome sequencing and assembly v2.</title>
        <authorList>
            <person name="Copetti D."/>
            <person name="Sanderson M.J."/>
            <person name="Burquez A."/>
            <person name="Wojciechowski M.F."/>
        </authorList>
    </citation>
    <scope>NUCLEOTIDE SEQUENCE</scope>
    <source>
        <strain evidence="7">SGP5-SGP5p</strain>
        <tissue evidence="7">Aerial part</tissue>
    </source>
</reference>
<protein>
    <recommendedName>
        <fullName evidence="6">Cyclin-like domain-containing protein</fullName>
    </recommendedName>
</protein>
<dbReference type="GO" id="GO:0006357">
    <property type="term" value="P:regulation of transcription by RNA polymerase II"/>
    <property type="evidence" value="ECO:0007669"/>
    <property type="project" value="InterPro"/>
</dbReference>
<dbReference type="EMBL" id="JAKOGI010000117">
    <property type="protein sequence ID" value="KAJ8443554.1"/>
    <property type="molecule type" value="Genomic_DNA"/>
</dbReference>
<dbReference type="InterPro" id="IPR036915">
    <property type="entry name" value="Cyclin-like_sf"/>
</dbReference>
<dbReference type="Pfam" id="PF16899">
    <property type="entry name" value="Cyclin_C_2"/>
    <property type="match status" value="1"/>
</dbReference>
<evidence type="ECO:0000256" key="2">
    <source>
        <dbReference type="ARBA" id="ARBA00023127"/>
    </source>
</evidence>
<dbReference type="InterPro" id="IPR043198">
    <property type="entry name" value="Cyclin/Ssn8"/>
</dbReference>
<evidence type="ECO:0000256" key="1">
    <source>
        <dbReference type="ARBA" id="ARBA00022618"/>
    </source>
</evidence>
<dbReference type="InterPro" id="IPR031658">
    <property type="entry name" value="Cyclin_C_2"/>
</dbReference>
<evidence type="ECO:0000313" key="8">
    <source>
        <dbReference type="Proteomes" id="UP001153076"/>
    </source>
</evidence>
<feature type="compositionally biased region" description="Basic residues" evidence="5">
    <location>
        <begin position="313"/>
        <end position="322"/>
    </location>
</feature>
<dbReference type="Gene3D" id="1.10.472.10">
    <property type="entry name" value="Cyclin-like"/>
    <property type="match status" value="2"/>
</dbReference>
<evidence type="ECO:0000259" key="6">
    <source>
        <dbReference type="SMART" id="SM00385"/>
    </source>
</evidence>
<feature type="compositionally biased region" description="Basic and acidic residues" evidence="5">
    <location>
        <begin position="340"/>
        <end position="351"/>
    </location>
</feature>
<dbReference type="OrthoDB" id="340962at2759"/>
<keyword evidence="2 4" id="KW-0195">Cyclin</keyword>
<dbReference type="PANTHER" id="PTHR10026">
    <property type="entry name" value="CYCLIN"/>
    <property type="match status" value="1"/>
</dbReference>
<dbReference type="InterPro" id="IPR006671">
    <property type="entry name" value="Cyclin_N"/>
</dbReference>
<sequence length="351" mass="40623">MADFQTSTHRAKWIFTQQELIEKYRAANQRAIQSLEKYGTTCLEIDADGSFSYPKSQKDSDSNGDKKSRAKPLSVEEELVLRVFYEYKIQVVCGAFKFPHKIQATALTYYKRFYLCWSVMEHHPKTVMLTCIYLACKIEENHVSAEELGKGIQQDHRMILDNEMLVLQSLGFDLIVYTPYRSIEGFINDMEDFCYATNGQVDMLKDLCQLAILEADKAMITDAPLLYPPGQLALAVLRRANDELRVLDFERYLRSILSRQQSEHSISELIQAFSVIDSLIERIKLGDEEEMKRIAKKLKSCQDFGSRDDSKKREKKSKHKSRRGNEMQTTPAADAEYEQEWTKGKGKEFNR</sequence>
<evidence type="ECO:0000256" key="4">
    <source>
        <dbReference type="RuleBase" id="RU000383"/>
    </source>
</evidence>
<dbReference type="GO" id="GO:0051301">
    <property type="term" value="P:cell division"/>
    <property type="evidence" value="ECO:0007669"/>
    <property type="project" value="UniProtKB-KW"/>
</dbReference>
<comment type="similarity">
    <text evidence="4">Belongs to the cyclin family.</text>
</comment>